<dbReference type="EMBL" id="QEOB01000006">
    <property type="protein sequence ID" value="PVX83653.1"/>
    <property type="molecule type" value="Genomic_DNA"/>
</dbReference>
<evidence type="ECO:0000313" key="5">
    <source>
        <dbReference type="Proteomes" id="UP000245712"/>
    </source>
</evidence>
<name>A0ABX5KN77_9BURK</name>
<evidence type="ECO:0000313" key="4">
    <source>
        <dbReference type="EMBL" id="PVX83653.1"/>
    </source>
</evidence>
<feature type="chain" id="PRO_5046797679" evidence="2">
    <location>
        <begin position="23"/>
        <end position="122"/>
    </location>
</feature>
<keyword evidence="2" id="KW-0732">Signal</keyword>
<feature type="domain" description="BON" evidence="3">
    <location>
        <begin position="51"/>
        <end position="119"/>
    </location>
</feature>
<proteinExistence type="predicted"/>
<dbReference type="Proteomes" id="UP000245712">
    <property type="component" value="Unassembled WGS sequence"/>
</dbReference>
<dbReference type="InterPro" id="IPR007055">
    <property type="entry name" value="BON_dom"/>
</dbReference>
<dbReference type="InterPro" id="IPR051686">
    <property type="entry name" value="Lipoprotein_DolP"/>
</dbReference>
<protein>
    <submittedName>
        <fullName evidence="4">BON domain-containing protein</fullName>
    </submittedName>
</protein>
<dbReference type="PANTHER" id="PTHR34606">
    <property type="entry name" value="BON DOMAIN-CONTAINING PROTEIN"/>
    <property type="match status" value="1"/>
</dbReference>
<organism evidence="4 5">
    <name type="scientific">Paraburkholderia unamae</name>
    <dbReference type="NCBI Taxonomy" id="219649"/>
    <lineage>
        <taxon>Bacteria</taxon>
        <taxon>Pseudomonadati</taxon>
        <taxon>Pseudomonadota</taxon>
        <taxon>Betaproteobacteria</taxon>
        <taxon>Burkholderiales</taxon>
        <taxon>Burkholderiaceae</taxon>
        <taxon>Paraburkholderia</taxon>
    </lineage>
</organism>
<evidence type="ECO:0000259" key="3">
    <source>
        <dbReference type="PROSITE" id="PS50914"/>
    </source>
</evidence>
<evidence type="ECO:0000256" key="2">
    <source>
        <dbReference type="SAM" id="SignalP"/>
    </source>
</evidence>
<sequence length="122" mass="12878">MKKSLASIMYVTYLAFAIPAHAAEENYSPPVATHVAHQDSAKSQKKAQRAADRALAKQVRTALTKTKGLQTINITVLARHGVISLSGYVPDTEQVQLAGNTATQIAGVTSVTNNLVPGEAGH</sequence>
<accession>A0ABX5KN77</accession>
<keyword evidence="5" id="KW-1185">Reference proteome</keyword>
<gene>
    <name evidence="4" type="ORF">C7402_10657</name>
</gene>
<dbReference type="PROSITE" id="PS50914">
    <property type="entry name" value="BON"/>
    <property type="match status" value="1"/>
</dbReference>
<dbReference type="Pfam" id="PF04972">
    <property type="entry name" value="BON"/>
    <property type="match status" value="1"/>
</dbReference>
<evidence type="ECO:0000256" key="1">
    <source>
        <dbReference type="SAM" id="MobiDB-lite"/>
    </source>
</evidence>
<dbReference type="PANTHER" id="PTHR34606:SF15">
    <property type="entry name" value="BON DOMAIN-CONTAINING PROTEIN"/>
    <property type="match status" value="1"/>
</dbReference>
<comment type="caution">
    <text evidence="4">The sequence shown here is derived from an EMBL/GenBank/DDBJ whole genome shotgun (WGS) entry which is preliminary data.</text>
</comment>
<reference evidence="4 5" key="1">
    <citation type="submission" date="2018-05" db="EMBL/GenBank/DDBJ databases">
        <title>Genomic Encyclopedia of Type Strains, Phase IV (KMG-V): Genome sequencing to study the core and pangenomes of soil and plant-associated prokaryotes.</title>
        <authorList>
            <person name="Whitman W."/>
        </authorList>
    </citation>
    <scope>NUCLEOTIDE SEQUENCE [LARGE SCALE GENOMIC DNA]</scope>
    <source>
        <strain evidence="4 5">SCZa-39</strain>
    </source>
</reference>
<feature type="signal peptide" evidence="2">
    <location>
        <begin position="1"/>
        <end position="22"/>
    </location>
</feature>
<dbReference type="Gene3D" id="3.30.1340.30">
    <property type="match status" value="1"/>
</dbReference>
<feature type="region of interest" description="Disordered" evidence="1">
    <location>
        <begin position="31"/>
        <end position="51"/>
    </location>
</feature>
<dbReference type="RefSeq" id="WP_112171181.1">
    <property type="nucleotide sequence ID" value="NZ_QEOB01000006.1"/>
</dbReference>